<evidence type="ECO:0000256" key="2">
    <source>
        <dbReference type="ARBA" id="ARBA00023015"/>
    </source>
</evidence>
<dbReference type="InterPro" id="IPR036638">
    <property type="entry name" value="HLH_DNA-bd_sf"/>
</dbReference>
<dbReference type="GO" id="GO:0046983">
    <property type="term" value="F:protein dimerization activity"/>
    <property type="evidence" value="ECO:0007669"/>
    <property type="project" value="InterPro"/>
</dbReference>
<reference evidence="4 5" key="1">
    <citation type="submission" date="2020-08" db="EMBL/GenBank/DDBJ databases">
        <title>Plant Genome Project.</title>
        <authorList>
            <person name="Zhang R.-G."/>
        </authorList>
    </citation>
    <scope>NUCLEOTIDE SEQUENCE [LARGE SCALE GENOMIC DNA]</scope>
    <source>
        <tissue evidence="4">Rhizome</tissue>
    </source>
</reference>
<dbReference type="GO" id="GO:0006355">
    <property type="term" value="P:regulation of DNA-templated transcription"/>
    <property type="evidence" value="ECO:0007669"/>
    <property type="project" value="InterPro"/>
</dbReference>
<comment type="similarity">
    <text evidence="1">Belongs to the bHLH protein family.</text>
</comment>
<keyword evidence="3" id="KW-0804">Transcription</keyword>
<accession>A0A8J5FDB9</accession>
<dbReference type="PANTHER" id="PTHR33124:SF39">
    <property type="entry name" value="TRANSCRIPTION FACTOR UPBEAT1"/>
    <property type="match status" value="1"/>
</dbReference>
<name>A0A8J5FDB9_ZINOF</name>
<organism evidence="4 5">
    <name type="scientific">Zingiber officinale</name>
    <name type="common">Ginger</name>
    <name type="synonym">Amomum zingiber</name>
    <dbReference type="NCBI Taxonomy" id="94328"/>
    <lineage>
        <taxon>Eukaryota</taxon>
        <taxon>Viridiplantae</taxon>
        <taxon>Streptophyta</taxon>
        <taxon>Embryophyta</taxon>
        <taxon>Tracheophyta</taxon>
        <taxon>Spermatophyta</taxon>
        <taxon>Magnoliopsida</taxon>
        <taxon>Liliopsida</taxon>
        <taxon>Zingiberales</taxon>
        <taxon>Zingiberaceae</taxon>
        <taxon>Zingiber</taxon>
    </lineage>
</organism>
<dbReference type="Proteomes" id="UP000734854">
    <property type="component" value="Unassembled WGS sequence"/>
</dbReference>
<evidence type="ECO:0000313" key="5">
    <source>
        <dbReference type="Proteomes" id="UP000734854"/>
    </source>
</evidence>
<comment type="caution">
    <text evidence="4">The sequence shown here is derived from an EMBL/GenBank/DDBJ whole genome shotgun (WGS) entry which is preliminary data.</text>
</comment>
<sequence>MPHRTELYNEERSSYTWELMHAELWKGEGIIQLRGISYEMGGSDRRWTRVSPVISKKPRRVSGRCSGAGGGVGRKIRALQELVPNGEAMEVEGLFREAANYIVCLQVQVQVMQMMLGELSPEEDS</sequence>
<evidence type="ECO:0000313" key="4">
    <source>
        <dbReference type="EMBL" id="KAG6485431.1"/>
    </source>
</evidence>
<dbReference type="SUPFAM" id="SSF47459">
    <property type="entry name" value="HLH, helix-loop-helix DNA-binding domain"/>
    <property type="match status" value="1"/>
</dbReference>
<dbReference type="EMBL" id="JACMSC010000015">
    <property type="protein sequence ID" value="KAG6485431.1"/>
    <property type="molecule type" value="Genomic_DNA"/>
</dbReference>
<keyword evidence="2" id="KW-0805">Transcription regulation</keyword>
<protein>
    <submittedName>
        <fullName evidence="4">Uncharacterized protein</fullName>
    </submittedName>
</protein>
<proteinExistence type="inferred from homology"/>
<evidence type="ECO:0000256" key="3">
    <source>
        <dbReference type="ARBA" id="ARBA00023163"/>
    </source>
</evidence>
<gene>
    <name evidence="4" type="ORF">ZIOFF_053969</name>
</gene>
<keyword evidence="5" id="KW-1185">Reference proteome</keyword>
<dbReference type="PANTHER" id="PTHR33124">
    <property type="entry name" value="TRANSCRIPTION FACTOR IBH1-LIKE 1"/>
    <property type="match status" value="1"/>
</dbReference>
<dbReference type="AlphaFoldDB" id="A0A8J5FDB9"/>
<evidence type="ECO:0000256" key="1">
    <source>
        <dbReference type="ARBA" id="ARBA00005510"/>
    </source>
</evidence>
<dbReference type="InterPro" id="IPR044660">
    <property type="entry name" value="IBH1-like"/>
</dbReference>